<evidence type="ECO:0000256" key="1">
    <source>
        <dbReference type="SAM" id="MobiDB-lite"/>
    </source>
</evidence>
<name>A0A517PD38_9PLAN</name>
<organism evidence="3 4">
    <name type="scientific">Alienimonas californiensis</name>
    <dbReference type="NCBI Taxonomy" id="2527989"/>
    <lineage>
        <taxon>Bacteria</taxon>
        <taxon>Pseudomonadati</taxon>
        <taxon>Planctomycetota</taxon>
        <taxon>Planctomycetia</taxon>
        <taxon>Planctomycetales</taxon>
        <taxon>Planctomycetaceae</taxon>
        <taxon>Alienimonas</taxon>
    </lineage>
</organism>
<feature type="transmembrane region" description="Helical" evidence="2">
    <location>
        <begin position="233"/>
        <end position="258"/>
    </location>
</feature>
<feature type="transmembrane region" description="Helical" evidence="2">
    <location>
        <begin position="111"/>
        <end position="131"/>
    </location>
</feature>
<dbReference type="AlphaFoldDB" id="A0A517PD38"/>
<proteinExistence type="predicted"/>
<keyword evidence="2" id="KW-0472">Membrane</keyword>
<gene>
    <name evidence="3" type="ORF">CA12_34130</name>
</gene>
<evidence type="ECO:0000256" key="2">
    <source>
        <dbReference type="SAM" id="Phobius"/>
    </source>
</evidence>
<reference evidence="3 4" key="1">
    <citation type="submission" date="2019-02" db="EMBL/GenBank/DDBJ databases">
        <title>Deep-cultivation of Planctomycetes and their phenomic and genomic characterization uncovers novel biology.</title>
        <authorList>
            <person name="Wiegand S."/>
            <person name="Jogler M."/>
            <person name="Boedeker C."/>
            <person name="Pinto D."/>
            <person name="Vollmers J."/>
            <person name="Rivas-Marin E."/>
            <person name="Kohn T."/>
            <person name="Peeters S.H."/>
            <person name="Heuer A."/>
            <person name="Rast P."/>
            <person name="Oberbeckmann S."/>
            <person name="Bunk B."/>
            <person name="Jeske O."/>
            <person name="Meyerdierks A."/>
            <person name="Storesund J.E."/>
            <person name="Kallscheuer N."/>
            <person name="Luecker S."/>
            <person name="Lage O.M."/>
            <person name="Pohl T."/>
            <person name="Merkel B.J."/>
            <person name="Hornburger P."/>
            <person name="Mueller R.-W."/>
            <person name="Bruemmer F."/>
            <person name="Labrenz M."/>
            <person name="Spormann A.M."/>
            <person name="Op den Camp H."/>
            <person name="Overmann J."/>
            <person name="Amann R."/>
            <person name="Jetten M.S.M."/>
            <person name="Mascher T."/>
            <person name="Medema M.H."/>
            <person name="Devos D.P."/>
            <person name="Kaster A.-K."/>
            <person name="Ovreas L."/>
            <person name="Rohde M."/>
            <person name="Galperin M.Y."/>
            <person name="Jogler C."/>
        </authorList>
    </citation>
    <scope>NUCLEOTIDE SEQUENCE [LARGE SCALE GENOMIC DNA]</scope>
    <source>
        <strain evidence="3 4">CA12</strain>
    </source>
</reference>
<evidence type="ECO:0008006" key="5">
    <source>
        <dbReference type="Google" id="ProtNLM"/>
    </source>
</evidence>
<protein>
    <recommendedName>
        <fullName evidence="5">PhnA-like protein</fullName>
    </recommendedName>
</protein>
<keyword evidence="4" id="KW-1185">Reference proteome</keyword>
<dbReference type="KEGG" id="acaf:CA12_34130"/>
<keyword evidence="2" id="KW-1133">Transmembrane helix</keyword>
<sequence>MSTDAAVTPVANRDRDHDRDRLPDVGVDDVLPVRSRVSWGAILAGAVLALALYFLLTLLGAAIGLSVGPDTDADTLGTGAAIWAIVVTALCLFAGGYLASEFTVGESKVEGAVYGALVWAAVFAMLLWLMASGVRAGFNAMVGVATAGGAAVGTVVDAVPADAAANVNLADLRSVAQRAGFEQAQIDQLTAAAETRAREAANSAGSAVNSGELEREASQTAEEIVDATATVTWLTFAGTLLSMLAAVLGGYLGAGPTFRLIPLPARRRVA</sequence>
<keyword evidence="2" id="KW-0812">Transmembrane</keyword>
<evidence type="ECO:0000313" key="3">
    <source>
        <dbReference type="EMBL" id="QDT17293.1"/>
    </source>
</evidence>
<dbReference type="RefSeq" id="WP_145360175.1">
    <property type="nucleotide sequence ID" value="NZ_CP036265.1"/>
</dbReference>
<evidence type="ECO:0000313" key="4">
    <source>
        <dbReference type="Proteomes" id="UP000318741"/>
    </source>
</evidence>
<feature type="region of interest" description="Disordered" evidence="1">
    <location>
        <begin position="1"/>
        <end position="20"/>
    </location>
</feature>
<accession>A0A517PD38</accession>
<dbReference type="Proteomes" id="UP000318741">
    <property type="component" value="Chromosome"/>
</dbReference>
<feature type="transmembrane region" description="Helical" evidence="2">
    <location>
        <begin position="41"/>
        <end position="68"/>
    </location>
</feature>
<feature type="transmembrane region" description="Helical" evidence="2">
    <location>
        <begin position="80"/>
        <end position="99"/>
    </location>
</feature>
<dbReference type="OrthoDB" id="285645at2"/>
<dbReference type="EMBL" id="CP036265">
    <property type="protein sequence ID" value="QDT17293.1"/>
    <property type="molecule type" value="Genomic_DNA"/>
</dbReference>